<evidence type="ECO:0000259" key="6">
    <source>
        <dbReference type="SMART" id="SM00235"/>
    </source>
</evidence>
<dbReference type="Gene3D" id="3.40.390.10">
    <property type="entry name" value="Collagenase (Catalytic Domain)"/>
    <property type="match status" value="1"/>
</dbReference>
<accession>A0A0R1TDE8</accession>
<feature type="region of interest" description="Disordered" evidence="5">
    <location>
        <begin position="58"/>
        <end position="92"/>
    </location>
</feature>
<evidence type="ECO:0000313" key="8">
    <source>
        <dbReference type="Proteomes" id="UP000051048"/>
    </source>
</evidence>
<dbReference type="AlphaFoldDB" id="A0A0R1TDE8"/>
<dbReference type="STRING" id="1423740.FC36_GL001827"/>
<dbReference type="CDD" id="cd04268">
    <property type="entry name" value="ZnMc_MMP_like"/>
    <property type="match status" value="1"/>
</dbReference>
<dbReference type="PATRIC" id="fig|1423740.3.peg.1969"/>
<dbReference type="GO" id="GO:0031012">
    <property type="term" value="C:extracellular matrix"/>
    <property type="evidence" value="ECO:0007669"/>
    <property type="project" value="InterPro"/>
</dbReference>
<evidence type="ECO:0000256" key="5">
    <source>
        <dbReference type="SAM" id="MobiDB-lite"/>
    </source>
</evidence>
<evidence type="ECO:0000256" key="2">
    <source>
        <dbReference type="ARBA" id="ARBA00022723"/>
    </source>
</evidence>
<reference evidence="7 8" key="1">
    <citation type="journal article" date="2015" name="Genome Announc.">
        <title>Expanding the biotechnology potential of lactobacilli through comparative genomics of 213 strains and associated genera.</title>
        <authorList>
            <person name="Sun Z."/>
            <person name="Harris H.M."/>
            <person name="McCann A."/>
            <person name="Guo C."/>
            <person name="Argimon S."/>
            <person name="Zhang W."/>
            <person name="Yang X."/>
            <person name="Jeffery I.B."/>
            <person name="Cooney J.C."/>
            <person name="Kagawa T.F."/>
            <person name="Liu W."/>
            <person name="Song Y."/>
            <person name="Salvetti E."/>
            <person name="Wrobel A."/>
            <person name="Rasinkangas P."/>
            <person name="Parkhill J."/>
            <person name="Rea M.C."/>
            <person name="O'Sullivan O."/>
            <person name="Ritari J."/>
            <person name="Douillard F.P."/>
            <person name="Paul Ross R."/>
            <person name="Yang R."/>
            <person name="Briner A.E."/>
            <person name="Felis G.E."/>
            <person name="de Vos W.M."/>
            <person name="Barrangou R."/>
            <person name="Klaenhammer T.R."/>
            <person name="Caufield P.W."/>
            <person name="Cui Y."/>
            <person name="Zhang H."/>
            <person name="O'Toole P.W."/>
        </authorList>
    </citation>
    <scope>NUCLEOTIDE SEQUENCE [LARGE SCALE GENOMIC DNA]</scope>
    <source>
        <strain evidence="7 8">DSM 15833</strain>
    </source>
</reference>
<dbReference type="Pfam" id="PF00413">
    <property type="entry name" value="Peptidase_M10"/>
    <property type="match status" value="1"/>
</dbReference>
<keyword evidence="2" id="KW-0479">Metal-binding</keyword>
<dbReference type="EMBL" id="AZFH01000192">
    <property type="protein sequence ID" value="KRL76834.1"/>
    <property type="molecule type" value="Genomic_DNA"/>
</dbReference>
<keyword evidence="1" id="KW-0645">Protease</keyword>
<sequence length="239" mass="26680">MGSSLVYSYQASPKLQNQVQEIRTDSLYKDVNTAVSLQWETFIKQIKGYLGLGSGIQAKQTEPGSSSGRWTFDSSGQETSSQSSTSDADVTPKWKQNSATVYIDIADDEANYRQAWQEAIQKWNSYGVFKLTMASDEEKADIVLKTENESTTGEAGVTKTEYVQSYDGSSAYFTKATGYLNTYYLSQYSWSRVVNTAEHELGHAMGLAHTDDYNSVMYPRGSEHGIESTDVTKLKELYK</sequence>
<keyword evidence="4" id="KW-0862">Zinc</keyword>
<evidence type="ECO:0000313" key="7">
    <source>
        <dbReference type="EMBL" id="KRL76834.1"/>
    </source>
</evidence>
<feature type="domain" description="Peptidase metallopeptidase" evidence="6">
    <location>
        <begin position="90"/>
        <end position="239"/>
    </location>
</feature>
<keyword evidence="3" id="KW-0378">Hydrolase</keyword>
<organism evidence="7 8">
    <name type="scientific">Ligilactobacillus equi DSM 15833 = JCM 10991</name>
    <dbReference type="NCBI Taxonomy" id="1423740"/>
    <lineage>
        <taxon>Bacteria</taxon>
        <taxon>Bacillati</taxon>
        <taxon>Bacillota</taxon>
        <taxon>Bacilli</taxon>
        <taxon>Lactobacillales</taxon>
        <taxon>Lactobacillaceae</taxon>
        <taxon>Ligilactobacillus</taxon>
    </lineage>
</organism>
<dbReference type="InterPro" id="IPR001818">
    <property type="entry name" value="Pept_M10_metallopeptidase"/>
</dbReference>
<proteinExistence type="predicted"/>
<dbReference type="Proteomes" id="UP000051048">
    <property type="component" value="Unassembled WGS sequence"/>
</dbReference>
<dbReference type="GO" id="GO:0008270">
    <property type="term" value="F:zinc ion binding"/>
    <property type="evidence" value="ECO:0007669"/>
    <property type="project" value="InterPro"/>
</dbReference>
<evidence type="ECO:0000256" key="3">
    <source>
        <dbReference type="ARBA" id="ARBA00022801"/>
    </source>
</evidence>
<gene>
    <name evidence="7" type="ORF">FC36_GL001827</name>
</gene>
<comment type="caution">
    <text evidence="7">The sequence shown here is derived from an EMBL/GenBank/DDBJ whole genome shotgun (WGS) entry which is preliminary data.</text>
</comment>
<dbReference type="SUPFAM" id="SSF55486">
    <property type="entry name" value="Metalloproteases ('zincins'), catalytic domain"/>
    <property type="match status" value="1"/>
</dbReference>
<dbReference type="GO" id="GO:0004222">
    <property type="term" value="F:metalloendopeptidase activity"/>
    <property type="evidence" value="ECO:0007669"/>
    <property type="project" value="InterPro"/>
</dbReference>
<dbReference type="GO" id="GO:0006508">
    <property type="term" value="P:proteolysis"/>
    <property type="evidence" value="ECO:0007669"/>
    <property type="project" value="UniProtKB-KW"/>
</dbReference>
<evidence type="ECO:0000256" key="1">
    <source>
        <dbReference type="ARBA" id="ARBA00022670"/>
    </source>
</evidence>
<evidence type="ECO:0000256" key="4">
    <source>
        <dbReference type="ARBA" id="ARBA00022833"/>
    </source>
</evidence>
<dbReference type="InterPro" id="IPR024079">
    <property type="entry name" value="MetalloPept_cat_dom_sf"/>
</dbReference>
<name>A0A0R1TDE8_9LACO</name>
<feature type="compositionally biased region" description="Polar residues" evidence="5">
    <location>
        <begin position="58"/>
        <end position="73"/>
    </location>
</feature>
<feature type="compositionally biased region" description="Low complexity" evidence="5">
    <location>
        <begin position="74"/>
        <end position="86"/>
    </location>
</feature>
<protein>
    <recommendedName>
        <fullName evidence="6">Peptidase metallopeptidase domain-containing protein</fullName>
    </recommendedName>
</protein>
<dbReference type="InterPro" id="IPR006026">
    <property type="entry name" value="Peptidase_Metallo"/>
</dbReference>
<dbReference type="SMART" id="SM00235">
    <property type="entry name" value="ZnMc"/>
    <property type="match status" value="1"/>
</dbReference>